<dbReference type="Proteomes" id="UP000599578">
    <property type="component" value="Unassembled WGS sequence"/>
</dbReference>
<dbReference type="AlphaFoldDB" id="A0A917ZK73"/>
<accession>A0A917ZK73</accession>
<reference evidence="2 3" key="1">
    <citation type="journal article" date="2014" name="Int. J. Syst. Evol. Microbiol.">
        <title>Complete genome sequence of Corynebacterium casei LMG S-19264T (=DSM 44701T), isolated from a smear-ripened cheese.</title>
        <authorList>
            <consortium name="US DOE Joint Genome Institute (JGI-PGF)"/>
            <person name="Walter F."/>
            <person name="Albersmeier A."/>
            <person name="Kalinowski J."/>
            <person name="Ruckert C."/>
        </authorList>
    </citation>
    <scope>NUCLEOTIDE SEQUENCE [LARGE SCALE GENOMIC DNA]</scope>
    <source>
        <strain evidence="2 3">CGMCC 1.7286</strain>
    </source>
</reference>
<feature type="chain" id="PRO_5037871522" evidence="1">
    <location>
        <begin position="31"/>
        <end position="356"/>
    </location>
</feature>
<comment type="caution">
    <text evidence="2">The sequence shown here is derived from an EMBL/GenBank/DDBJ whole genome shotgun (WGS) entry which is preliminary data.</text>
</comment>
<evidence type="ECO:0000313" key="3">
    <source>
        <dbReference type="Proteomes" id="UP000599578"/>
    </source>
</evidence>
<gene>
    <name evidence="2" type="ORF">GCM10011348_26830</name>
</gene>
<proteinExistence type="predicted"/>
<dbReference type="EMBL" id="BMLT01000006">
    <property type="protein sequence ID" value="GGO83327.1"/>
    <property type="molecule type" value="Genomic_DNA"/>
</dbReference>
<name>A0A917ZK73_9GAMM</name>
<organism evidence="2 3">
    <name type="scientific">Marinobacterium nitratireducens</name>
    <dbReference type="NCBI Taxonomy" id="518897"/>
    <lineage>
        <taxon>Bacteria</taxon>
        <taxon>Pseudomonadati</taxon>
        <taxon>Pseudomonadota</taxon>
        <taxon>Gammaproteobacteria</taxon>
        <taxon>Oceanospirillales</taxon>
        <taxon>Oceanospirillaceae</taxon>
        <taxon>Marinobacterium</taxon>
    </lineage>
</organism>
<keyword evidence="3" id="KW-1185">Reference proteome</keyword>
<evidence type="ECO:0000313" key="2">
    <source>
        <dbReference type="EMBL" id="GGO83327.1"/>
    </source>
</evidence>
<evidence type="ECO:0000256" key="1">
    <source>
        <dbReference type="SAM" id="SignalP"/>
    </source>
</evidence>
<dbReference type="RefSeq" id="WP_188861120.1">
    <property type="nucleotide sequence ID" value="NZ_BMLT01000006.1"/>
</dbReference>
<keyword evidence="1" id="KW-0732">Signal</keyword>
<feature type="signal peptide" evidence="1">
    <location>
        <begin position="1"/>
        <end position="30"/>
    </location>
</feature>
<protein>
    <submittedName>
        <fullName evidence="2">Uncharacterized protein</fullName>
    </submittedName>
</protein>
<sequence length="356" mass="39080">MSRQTTTHTKRFVRSLLSALLCSASTLALSADFAERVASEQRSAEAGLGRDGLHLLSRKAGPGAEKMAAVLLERLRALPGGVHTSDRFKREVTDKHTSLVSDDGWVLQVYGDGTRVRYRNYGDQESADKQGLPLDERFSQKELEAMGRDFVAGYLQDLVSIGPNEALIPFFTEFEITGGGPADKSERMLPERVQSSTVVFSRTVDGLPVVGPGSKVAVTFANDGDPIGFDYDWAPYAETGEVQRILPLGEIRRRGARFSPFEAGERGVHELHFECGYVDFGARKRDPAALIQGGCMRHAVKKWIVDTKEHARDARSGHALKATLDFFPAGEKMRPDATWMQAMRPDPSAEKAPGSL</sequence>